<feature type="signal peptide" evidence="3">
    <location>
        <begin position="1"/>
        <end position="20"/>
    </location>
</feature>
<evidence type="ECO:0000256" key="2">
    <source>
        <dbReference type="SAM" id="Phobius"/>
    </source>
</evidence>
<reference evidence="4 5" key="1">
    <citation type="submission" date="2018-04" db="EMBL/GenBank/DDBJ databases">
        <authorList>
            <person name="Zhang X."/>
            <person name="Yuan J."/>
            <person name="Li F."/>
            <person name="Xiang J."/>
        </authorList>
    </citation>
    <scope>NUCLEOTIDE SEQUENCE [LARGE SCALE GENOMIC DNA]</scope>
    <source>
        <tissue evidence="4">Muscle</tissue>
    </source>
</reference>
<organism evidence="4 5">
    <name type="scientific">Penaeus vannamei</name>
    <name type="common">Whiteleg shrimp</name>
    <name type="synonym">Litopenaeus vannamei</name>
    <dbReference type="NCBI Taxonomy" id="6689"/>
    <lineage>
        <taxon>Eukaryota</taxon>
        <taxon>Metazoa</taxon>
        <taxon>Ecdysozoa</taxon>
        <taxon>Arthropoda</taxon>
        <taxon>Crustacea</taxon>
        <taxon>Multicrustacea</taxon>
        <taxon>Malacostraca</taxon>
        <taxon>Eumalacostraca</taxon>
        <taxon>Eucarida</taxon>
        <taxon>Decapoda</taxon>
        <taxon>Dendrobranchiata</taxon>
        <taxon>Penaeoidea</taxon>
        <taxon>Penaeidae</taxon>
        <taxon>Penaeus</taxon>
    </lineage>
</organism>
<dbReference type="PROSITE" id="PS51257">
    <property type="entry name" value="PROKAR_LIPOPROTEIN"/>
    <property type="match status" value="1"/>
</dbReference>
<evidence type="ECO:0008006" key="6">
    <source>
        <dbReference type="Google" id="ProtNLM"/>
    </source>
</evidence>
<gene>
    <name evidence="4" type="ORF">C7M84_010903</name>
</gene>
<proteinExistence type="predicted"/>
<name>A0A423T2Y3_PENVA</name>
<keyword evidence="2" id="KW-1133">Transmembrane helix</keyword>
<feature type="compositionally biased region" description="Basic and acidic residues" evidence="1">
    <location>
        <begin position="395"/>
        <end position="411"/>
    </location>
</feature>
<feature type="transmembrane region" description="Helical" evidence="2">
    <location>
        <begin position="184"/>
        <end position="209"/>
    </location>
</feature>
<keyword evidence="2" id="KW-0812">Transmembrane</keyword>
<dbReference type="OrthoDB" id="6378450at2759"/>
<keyword evidence="5" id="KW-1185">Reference proteome</keyword>
<dbReference type="Proteomes" id="UP000283509">
    <property type="component" value="Unassembled WGS sequence"/>
</dbReference>
<evidence type="ECO:0000256" key="3">
    <source>
        <dbReference type="SAM" id="SignalP"/>
    </source>
</evidence>
<dbReference type="EMBL" id="QCYY01002382">
    <property type="protein sequence ID" value="ROT70801.1"/>
    <property type="molecule type" value="Genomic_DNA"/>
</dbReference>
<sequence length="411" mass="45329">MSLVCRKALVLAFTISGCSSGSLDTGYVDATAKPLAPRLREGDGFPRVSNGKMLIPTFAFLSINLEVKSCQADEQCHKYLPNLNVALAKNSSVPSAPYCNKSSNSSLGRCTCGKGKCVSYTKEFGRGTILYYCGPCSYVGARCSNDSPCQHELAECRDNFCACKNGGDFFEFSYCEVPHLGFEVAVYMVIVVCIVFSICLVLASSYGIINMHQLRRLPGLLRYLQTQQQCEPATEDLPPKYDDLLGKLPTYEEAIFTIEKNPCVDLCHRNLAFDAEEETDSRYGVDIEAAERANQADQTENHSVPTQPRRAQNDVKNPQSDVERPANPPPYQAQIVVKNPQSDAGRLPNPPLRHAESDVKIPQSDAERLAIPLGFSVDNELINPQSSARSHSPRQHTETPIREILTKHTNS</sequence>
<accession>A0A423T2Y3</accession>
<keyword evidence="2" id="KW-0472">Membrane</keyword>
<reference evidence="4 5" key="2">
    <citation type="submission" date="2019-01" db="EMBL/GenBank/DDBJ databases">
        <title>The decoding of complex shrimp genome reveals the adaptation for benthos swimmer, frequently molting mechanism and breeding impact on genome.</title>
        <authorList>
            <person name="Sun Y."/>
            <person name="Gao Y."/>
            <person name="Yu Y."/>
        </authorList>
    </citation>
    <scope>NUCLEOTIDE SEQUENCE [LARGE SCALE GENOMIC DNA]</scope>
    <source>
        <tissue evidence="4">Muscle</tissue>
    </source>
</reference>
<evidence type="ECO:0000313" key="5">
    <source>
        <dbReference type="Proteomes" id="UP000283509"/>
    </source>
</evidence>
<feature type="region of interest" description="Disordered" evidence="1">
    <location>
        <begin position="292"/>
        <end position="365"/>
    </location>
</feature>
<comment type="caution">
    <text evidence="4">The sequence shown here is derived from an EMBL/GenBank/DDBJ whole genome shotgun (WGS) entry which is preliminary data.</text>
</comment>
<evidence type="ECO:0000256" key="1">
    <source>
        <dbReference type="SAM" id="MobiDB-lite"/>
    </source>
</evidence>
<dbReference type="AlphaFoldDB" id="A0A423T2Y3"/>
<keyword evidence="3" id="KW-0732">Signal</keyword>
<evidence type="ECO:0000313" key="4">
    <source>
        <dbReference type="EMBL" id="ROT70801.1"/>
    </source>
</evidence>
<feature type="region of interest" description="Disordered" evidence="1">
    <location>
        <begin position="382"/>
        <end position="411"/>
    </location>
</feature>
<feature type="compositionally biased region" description="Polar residues" evidence="1">
    <location>
        <begin position="295"/>
        <end position="320"/>
    </location>
</feature>
<protein>
    <recommendedName>
        <fullName evidence="6">EGF-like domain-containing protein</fullName>
    </recommendedName>
</protein>
<feature type="chain" id="PRO_5019003120" description="EGF-like domain-containing protein" evidence="3">
    <location>
        <begin position="21"/>
        <end position="411"/>
    </location>
</feature>